<proteinExistence type="predicted"/>
<feature type="transmembrane region" description="Helical" evidence="1">
    <location>
        <begin position="61"/>
        <end position="80"/>
    </location>
</feature>
<dbReference type="AlphaFoldDB" id="A0A7C4GF95"/>
<evidence type="ECO:0000256" key="1">
    <source>
        <dbReference type="SAM" id="Phobius"/>
    </source>
</evidence>
<accession>A0A7C4GF95</accession>
<evidence type="ECO:0000313" key="2">
    <source>
        <dbReference type="EMBL" id="HGK27475.1"/>
    </source>
</evidence>
<gene>
    <name evidence="2" type="ORF">ENS41_00775</name>
</gene>
<keyword evidence="1" id="KW-0812">Transmembrane</keyword>
<keyword evidence="1" id="KW-1133">Transmembrane helix</keyword>
<keyword evidence="1" id="KW-0472">Membrane</keyword>
<dbReference type="EMBL" id="DSUT01000013">
    <property type="protein sequence ID" value="HGK27475.1"/>
    <property type="molecule type" value="Genomic_DNA"/>
</dbReference>
<organism evidence="2">
    <name type="scientific">candidate division WOR-3 bacterium</name>
    <dbReference type="NCBI Taxonomy" id="2052148"/>
    <lineage>
        <taxon>Bacteria</taxon>
        <taxon>Bacteria division WOR-3</taxon>
    </lineage>
</organism>
<sequence length="107" mass="10776">MSALPPEVTPAAAPTVVPRGRAARLLVGLLRFFGLWAGISGAYATMGGGACPCCGNPGCPVGIGGAGIVGALGSLLINYGRRGLAAVRNRIRRSAPTDRLMQDAFPG</sequence>
<reference evidence="2" key="1">
    <citation type="journal article" date="2020" name="mSystems">
        <title>Genome- and Community-Level Interaction Insights into Carbon Utilization and Element Cycling Functions of Hydrothermarchaeota in Hydrothermal Sediment.</title>
        <authorList>
            <person name="Zhou Z."/>
            <person name="Liu Y."/>
            <person name="Xu W."/>
            <person name="Pan J."/>
            <person name="Luo Z.H."/>
            <person name="Li M."/>
        </authorList>
    </citation>
    <scope>NUCLEOTIDE SEQUENCE [LARGE SCALE GENOMIC DNA]</scope>
    <source>
        <strain evidence="2">SpSt-488</strain>
    </source>
</reference>
<protein>
    <submittedName>
        <fullName evidence="2">Uncharacterized protein</fullName>
    </submittedName>
</protein>
<feature type="transmembrane region" description="Helical" evidence="1">
    <location>
        <begin position="29"/>
        <end position="49"/>
    </location>
</feature>
<name>A0A7C4GF95_UNCW3</name>
<comment type="caution">
    <text evidence="2">The sequence shown here is derived from an EMBL/GenBank/DDBJ whole genome shotgun (WGS) entry which is preliminary data.</text>
</comment>